<name>Q21NT4_SACD2</name>
<dbReference type="HOGENOM" id="CLU_043224_1_0_6"/>
<organism evidence="6 7">
    <name type="scientific">Saccharophagus degradans (strain 2-40 / ATCC 43961 / DSM 17024)</name>
    <dbReference type="NCBI Taxonomy" id="203122"/>
    <lineage>
        <taxon>Bacteria</taxon>
        <taxon>Pseudomonadati</taxon>
        <taxon>Pseudomonadota</taxon>
        <taxon>Gammaproteobacteria</taxon>
        <taxon>Cellvibrionales</taxon>
        <taxon>Cellvibrionaceae</taxon>
        <taxon>Saccharophagus</taxon>
    </lineage>
</organism>
<keyword evidence="2" id="KW-0808">Transferase</keyword>
<comment type="similarity">
    <text evidence="1">Belongs to the stealth family.</text>
</comment>
<dbReference type="InterPro" id="IPR047141">
    <property type="entry name" value="Stealth"/>
</dbReference>
<dbReference type="InterPro" id="IPR031358">
    <property type="entry name" value="Stealth_CR1"/>
</dbReference>
<evidence type="ECO:0000259" key="4">
    <source>
        <dbReference type="Pfam" id="PF11380"/>
    </source>
</evidence>
<evidence type="ECO:0000259" key="5">
    <source>
        <dbReference type="Pfam" id="PF17101"/>
    </source>
</evidence>
<dbReference type="OrthoDB" id="9776077at2"/>
<evidence type="ECO:0000256" key="1">
    <source>
        <dbReference type="ARBA" id="ARBA00007583"/>
    </source>
</evidence>
<dbReference type="STRING" id="203122.Sde_0381"/>
<accession>Q21NT4</accession>
<dbReference type="RefSeq" id="WP_011466869.1">
    <property type="nucleotide sequence ID" value="NC_007912.1"/>
</dbReference>
<dbReference type="Proteomes" id="UP000001947">
    <property type="component" value="Chromosome"/>
</dbReference>
<feature type="domain" description="Stealth protein CR2 conserved region 2" evidence="4">
    <location>
        <begin position="48"/>
        <end position="157"/>
    </location>
</feature>
<dbReference type="GO" id="GO:0000271">
    <property type="term" value="P:polysaccharide biosynthetic process"/>
    <property type="evidence" value="ECO:0007669"/>
    <property type="project" value="UniProtKB-KW"/>
</dbReference>
<gene>
    <name evidence="6" type="ordered locus">Sde_0381</name>
</gene>
<dbReference type="GO" id="GO:0016772">
    <property type="term" value="F:transferase activity, transferring phosphorus-containing groups"/>
    <property type="evidence" value="ECO:0007669"/>
    <property type="project" value="InterPro"/>
</dbReference>
<dbReference type="Pfam" id="PF17101">
    <property type="entry name" value="Stealth_CR1"/>
    <property type="match status" value="1"/>
</dbReference>
<evidence type="ECO:0000313" key="7">
    <source>
        <dbReference type="Proteomes" id="UP000001947"/>
    </source>
</evidence>
<evidence type="ECO:0000313" key="6">
    <source>
        <dbReference type="EMBL" id="ABD79645.1"/>
    </source>
</evidence>
<dbReference type="EMBL" id="CP000282">
    <property type="protein sequence ID" value="ABD79645.1"/>
    <property type="molecule type" value="Genomic_DNA"/>
</dbReference>
<evidence type="ECO:0000256" key="3">
    <source>
        <dbReference type="ARBA" id="ARBA00023169"/>
    </source>
</evidence>
<sequence>MTATQTAQAPIDAVITWVDGSDPKHAAKLEGYLASIGGSRPRAASPSRFHHSGELDYCVTSLLRFAPWLRTIYIVTDEQTPDLIHKLKGTVYEDRVKVVDHKVIFTGFEQHLPCFNSRPILSVLWRIPGLAENFIFLNDDFALLRPVRERDFFRDNKVVLRGKWRKFSDKVIHKKVAHFLEGLFSKKKRELRKTKVGYLAAQEVSAKLLGFKNWYFQIPHNPHAWRVSTQRTYFEANPEVLEFNVSFPLRNSEQFIGESLAAHLELKNKGAKIKNDLNVLQLKPADQALLRIKNKLNRADKSKKTAFVCVQNIENADEEKQKLIFEWLDKRIGTVDELLNANR</sequence>
<dbReference type="AlphaFoldDB" id="Q21NT4"/>
<dbReference type="GeneID" id="98612081"/>
<dbReference type="Pfam" id="PF11380">
    <property type="entry name" value="Stealth_CR2"/>
    <property type="match status" value="1"/>
</dbReference>
<dbReference type="eggNOG" id="COG3868">
    <property type="taxonomic scope" value="Bacteria"/>
</dbReference>
<dbReference type="PANTHER" id="PTHR24045:SF0">
    <property type="entry name" value="N-ACETYLGLUCOSAMINE-1-PHOSPHOTRANSFERASE SUBUNITS ALPHA_BETA"/>
    <property type="match status" value="1"/>
</dbReference>
<reference evidence="6 7" key="1">
    <citation type="journal article" date="2008" name="PLoS Genet.">
        <title>Complete genome sequence of the complex carbohydrate-degrading marine bacterium, Saccharophagus degradans strain 2-40 T.</title>
        <authorList>
            <person name="Weiner R.M."/>
            <person name="Taylor L.E.II."/>
            <person name="Henrissat B."/>
            <person name="Hauser L."/>
            <person name="Land M."/>
            <person name="Coutinho P.M."/>
            <person name="Rancurel C."/>
            <person name="Saunders E.H."/>
            <person name="Longmire A.G."/>
            <person name="Zhang H."/>
            <person name="Bayer E.A."/>
            <person name="Gilbert H.J."/>
            <person name="Larimer F."/>
            <person name="Zhulin I.B."/>
            <person name="Ekborg N.A."/>
            <person name="Lamed R."/>
            <person name="Richardson P.M."/>
            <person name="Borovok I."/>
            <person name="Hutcheson S."/>
        </authorList>
    </citation>
    <scope>NUCLEOTIDE SEQUENCE [LARGE SCALE GENOMIC DNA]</scope>
    <source>
        <strain evidence="7">2-40 / ATCC 43961 / DSM 17024</strain>
    </source>
</reference>
<dbReference type="InterPro" id="IPR021520">
    <property type="entry name" value="Stealth_CR2"/>
</dbReference>
<dbReference type="PANTHER" id="PTHR24045">
    <property type="match status" value="1"/>
</dbReference>
<keyword evidence="7" id="KW-1185">Reference proteome</keyword>
<feature type="domain" description="Stealth protein CR1 conserved region 1" evidence="5">
    <location>
        <begin position="10"/>
        <end position="35"/>
    </location>
</feature>
<dbReference type="KEGG" id="sde:Sde_0381"/>
<protein>
    <recommendedName>
        <fullName evidence="8">Capsular biosynthesis protein</fullName>
    </recommendedName>
</protein>
<evidence type="ECO:0008006" key="8">
    <source>
        <dbReference type="Google" id="ProtNLM"/>
    </source>
</evidence>
<proteinExistence type="inferred from homology"/>
<keyword evidence="3" id="KW-0270">Exopolysaccharide synthesis</keyword>
<evidence type="ECO:0000256" key="2">
    <source>
        <dbReference type="ARBA" id="ARBA00022679"/>
    </source>
</evidence>